<dbReference type="GO" id="GO:0018279">
    <property type="term" value="P:protein N-linked glycosylation via asparagine"/>
    <property type="evidence" value="ECO:0007669"/>
    <property type="project" value="TreeGrafter"/>
</dbReference>
<dbReference type="RefSeq" id="XP_040633476.1">
    <property type="nucleotide sequence ID" value="XM_040775667.1"/>
</dbReference>
<dbReference type="InterPro" id="IPR007676">
    <property type="entry name" value="Ribophorin_I"/>
</dbReference>
<dbReference type="GO" id="GO:0008250">
    <property type="term" value="C:oligosaccharyltransferase complex"/>
    <property type="evidence" value="ECO:0007669"/>
    <property type="project" value="UniProtKB-UniRule"/>
</dbReference>
<dbReference type="AlphaFoldDB" id="M5GFT9"/>
<evidence type="ECO:0000256" key="8">
    <source>
        <dbReference type="ARBA" id="ARBA00022989"/>
    </source>
</evidence>
<dbReference type="UniPathway" id="UPA00378"/>
<comment type="subcellular location">
    <subcellularLocation>
        <location evidence="2 10">Endoplasmic reticulum membrane</location>
        <topology evidence="2 10">Single-pass type I membrane protein</topology>
    </subcellularLocation>
</comment>
<reference evidence="11 12" key="1">
    <citation type="journal article" date="2012" name="Science">
        <title>The Paleozoic origin of enzymatic lignin decomposition reconstructed from 31 fungal genomes.</title>
        <authorList>
            <person name="Floudas D."/>
            <person name="Binder M."/>
            <person name="Riley R."/>
            <person name="Barry K."/>
            <person name="Blanchette R.A."/>
            <person name="Henrissat B."/>
            <person name="Martinez A.T."/>
            <person name="Otillar R."/>
            <person name="Spatafora J.W."/>
            <person name="Yadav J.S."/>
            <person name="Aerts A."/>
            <person name="Benoit I."/>
            <person name="Boyd A."/>
            <person name="Carlson A."/>
            <person name="Copeland A."/>
            <person name="Coutinho P.M."/>
            <person name="de Vries R.P."/>
            <person name="Ferreira P."/>
            <person name="Findley K."/>
            <person name="Foster B."/>
            <person name="Gaskell J."/>
            <person name="Glotzer D."/>
            <person name="Gorecki P."/>
            <person name="Heitman J."/>
            <person name="Hesse C."/>
            <person name="Hori C."/>
            <person name="Igarashi K."/>
            <person name="Jurgens J.A."/>
            <person name="Kallen N."/>
            <person name="Kersten P."/>
            <person name="Kohler A."/>
            <person name="Kuees U."/>
            <person name="Kumar T.K.A."/>
            <person name="Kuo A."/>
            <person name="LaButti K."/>
            <person name="Larrondo L.F."/>
            <person name="Lindquist E."/>
            <person name="Ling A."/>
            <person name="Lombard V."/>
            <person name="Lucas S."/>
            <person name="Lundell T."/>
            <person name="Martin R."/>
            <person name="McLaughlin D.J."/>
            <person name="Morgenstern I."/>
            <person name="Morin E."/>
            <person name="Murat C."/>
            <person name="Nagy L.G."/>
            <person name="Nolan M."/>
            <person name="Ohm R.A."/>
            <person name="Patyshakuliyeva A."/>
            <person name="Rokas A."/>
            <person name="Ruiz-Duenas F.J."/>
            <person name="Sabat G."/>
            <person name="Salamov A."/>
            <person name="Samejima M."/>
            <person name="Schmutz J."/>
            <person name="Slot J.C."/>
            <person name="St John F."/>
            <person name="Stenlid J."/>
            <person name="Sun H."/>
            <person name="Sun S."/>
            <person name="Syed K."/>
            <person name="Tsang A."/>
            <person name="Wiebenga A."/>
            <person name="Young D."/>
            <person name="Pisabarro A."/>
            <person name="Eastwood D.C."/>
            <person name="Martin F."/>
            <person name="Cullen D."/>
            <person name="Grigoriev I.V."/>
            <person name="Hibbett D.S."/>
        </authorList>
    </citation>
    <scope>NUCLEOTIDE SEQUENCE [LARGE SCALE GENOMIC DNA]</scope>
    <source>
        <strain evidence="11 12">DJM-731 SS1</strain>
    </source>
</reference>
<dbReference type="OMA" id="THYTLGY"/>
<keyword evidence="12" id="KW-1185">Reference proteome</keyword>
<evidence type="ECO:0000256" key="10">
    <source>
        <dbReference type="RuleBase" id="RU361143"/>
    </source>
</evidence>
<keyword evidence="7 10" id="KW-0256">Endoplasmic reticulum</keyword>
<dbReference type="Pfam" id="PF04597">
    <property type="entry name" value="Ribophorin_I"/>
    <property type="match status" value="1"/>
</dbReference>
<evidence type="ECO:0000256" key="5">
    <source>
        <dbReference type="ARBA" id="ARBA00022692"/>
    </source>
</evidence>
<keyword evidence="6" id="KW-0732">Signal</keyword>
<name>M5GFT9_DACPD</name>
<evidence type="ECO:0000256" key="3">
    <source>
        <dbReference type="ARBA" id="ARBA00004922"/>
    </source>
</evidence>
<evidence type="ECO:0000313" key="11">
    <source>
        <dbReference type="EMBL" id="EJU06582.1"/>
    </source>
</evidence>
<keyword evidence="9 10" id="KW-0472">Membrane</keyword>
<accession>M5GFT9</accession>
<organism evidence="11 12">
    <name type="scientific">Dacryopinax primogenitus (strain DJM 731)</name>
    <name type="common">Brown rot fungus</name>
    <dbReference type="NCBI Taxonomy" id="1858805"/>
    <lineage>
        <taxon>Eukaryota</taxon>
        <taxon>Fungi</taxon>
        <taxon>Dikarya</taxon>
        <taxon>Basidiomycota</taxon>
        <taxon>Agaricomycotina</taxon>
        <taxon>Dacrymycetes</taxon>
        <taxon>Dacrymycetales</taxon>
        <taxon>Dacrymycetaceae</taxon>
        <taxon>Dacryopinax</taxon>
    </lineage>
</organism>
<evidence type="ECO:0000313" key="12">
    <source>
        <dbReference type="Proteomes" id="UP000030653"/>
    </source>
</evidence>
<evidence type="ECO:0000256" key="2">
    <source>
        <dbReference type="ARBA" id="ARBA00004115"/>
    </source>
</evidence>
<comment type="similarity">
    <text evidence="4 10">Belongs to the OST1 family.</text>
</comment>
<dbReference type="HOGENOM" id="CLU_031381_1_0_1"/>
<dbReference type="Proteomes" id="UP000030653">
    <property type="component" value="Unassembled WGS sequence"/>
</dbReference>
<comment type="subunit">
    <text evidence="10">Component of the oligosaccharyltransferase (OST) complex.</text>
</comment>
<evidence type="ECO:0000256" key="6">
    <source>
        <dbReference type="ARBA" id="ARBA00022729"/>
    </source>
</evidence>
<gene>
    <name evidence="11" type="ORF">DACRYDRAFT_61362</name>
</gene>
<dbReference type="GeneID" id="63690729"/>
<dbReference type="OrthoDB" id="310030at2759"/>
<keyword evidence="5 10" id="KW-0812">Transmembrane</keyword>
<dbReference type="EMBL" id="JH795855">
    <property type="protein sequence ID" value="EJU06582.1"/>
    <property type="molecule type" value="Genomic_DNA"/>
</dbReference>
<comment type="pathway">
    <text evidence="3 10">Protein modification; protein glycosylation.</text>
</comment>
<proteinExistence type="inferred from homology"/>
<evidence type="ECO:0000256" key="7">
    <source>
        <dbReference type="ARBA" id="ARBA00022824"/>
    </source>
</evidence>
<feature type="transmembrane region" description="Helical" evidence="10">
    <location>
        <begin position="391"/>
        <end position="408"/>
    </location>
</feature>
<evidence type="ECO:0000256" key="1">
    <source>
        <dbReference type="ARBA" id="ARBA00002791"/>
    </source>
</evidence>
<evidence type="ECO:0000256" key="4">
    <source>
        <dbReference type="ARBA" id="ARBA00008905"/>
    </source>
</evidence>
<protein>
    <recommendedName>
        <fullName evidence="10">Dolichyl-diphosphooligosaccharide--protein glycosyltransferase subunit 1</fullName>
    </recommendedName>
</protein>
<dbReference type="PANTHER" id="PTHR21049">
    <property type="entry name" value="RIBOPHORIN I"/>
    <property type="match status" value="1"/>
</dbReference>
<comment type="function">
    <text evidence="1 10">Subunit of the oligosaccharyl transferase (OST) complex that catalyzes the initial transfer of a defined glycan (Glc(3)Man(9)GlcNAc(2) in eukaryotes) from the lipid carrier dolichol-pyrophosphate to an asparagine residue within an Asn-X-Ser/Thr consensus motif in nascent polypeptide chains, the first step in protein N-glycosylation. N-glycosylation occurs cotranslationally and the complex associates with the Sec61 complex at the channel-forming translocon complex that mediates protein translocation across the endoplasmic reticulum (ER). All subunits are required for a maximal enzyme activity.</text>
</comment>
<dbReference type="PANTHER" id="PTHR21049:SF0">
    <property type="entry name" value="DOLICHYL-DIPHOSPHOOLIGOSACCHARIDE--PROTEIN GLYCOSYLTRANSFERASE SUBUNIT 1"/>
    <property type="match status" value="1"/>
</dbReference>
<keyword evidence="8 10" id="KW-1133">Transmembrane helix</keyword>
<sequence length="417" mass="46443">MTSWMQVKVKGLTGSLEVEPLGQNAESLAYVYAINLAKPLPKGEYLTILVDTIQLHASYPKPAYASQTDSHFRVYEADGLLLSPYETTSQRLRFKAPTPSIRSYHISHTLEDLAKEEPVVKSGATVTFGPFKSQPPTATKGFNRTPYRVSVDFEMNIPSLTVVSLNRSVEVSHWGANMNTQDDYMLRNDAPELKGQFSRLDFQMAQHARRMSPVIISAVTLQLPSGAQNPYYFDLVGNVSTSAFRPAAKPSSERAARLGPQNAQLDLKPRYPLMGGWNYTFTVGWDAPLGDSAHWDEKNGRWILAVPFMTPLPSTPVDKAEVRVILPEGATDITVHPPFDVSLMERSTHITYLDTIGRPAFTFHAENLTEVHDGLIYITYKVPLAAHLQKPLAVGIASLIVFSVMWTLKRVDMTIHK</sequence>
<dbReference type="STRING" id="1858805.M5GFT9"/>
<evidence type="ECO:0000256" key="9">
    <source>
        <dbReference type="ARBA" id="ARBA00023136"/>
    </source>
</evidence>